<reference evidence="2" key="1">
    <citation type="journal article" date="2023" name="GigaByte">
        <title>Genome assembly of the bearded iris, Iris pallida Lam.</title>
        <authorList>
            <person name="Bruccoleri R.E."/>
            <person name="Oakeley E.J."/>
            <person name="Faust A.M.E."/>
            <person name="Altorfer M."/>
            <person name="Dessus-Babus S."/>
            <person name="Burckhardt D."/>
            <person name="Oertli M."/>
            <person name="Naumann U."/>
            <person name="Petersen F."/>
            <person name="Wong J."/>
        </authorList>
    </citation>
    <scope>NUCLEOTIDE SEQUENCE</scope>
    <source>
        <strain evidence="2">GSM-AAB239-AS_SAM_17_03QT</strain>
    </source>
</reference>
<sequence>MGRMDLDPQRTRWWLGRCQRWGRGWPPATLQELGAHGNNDLGRGVGVGVGSGPEWPRRLGGWGDGELSTGARGDTGVVALW</sequence>
<protein>
    <submittedName>
        <fullName evidence="2">Basic proline-rich protein-like</fullName>
    </submittedName>
</protein>
<dbReference type="AlphaFoldDB" id="A0AAX6H066"/>
<reference evidence="2" key="2">
    <citation type="submission" date="2023-04" db="EMBL/GenBank/DDBJ databases">
        <authorList>
            <person name="Bruccoleri R.E."/>
            <person name="Oakeley E.J."/>
            <person name="Faust A.-M."/>
            <person name="Dessus-Babus S."/>
            <person name="Altorfer M."/>
            <person name="Burckhardt D."/>
            <person name="Oertli M."/>
            <person name="Naumann U."/>
            <person name="Petersen F."/>
            <person name="Wong J."/>
        </authorList>
    </citation>
    <scope>NUCLEOTIDE SEQUENCE</scope>
    <source>
        <strain evidence="2">GSM-AAB239-AS_SAM_17_03QT</strain>
        <tissue evidence="2">Leaf</tissue>
    </source>
</reference>
<accession>A0AAX6H066</accession>
<keyword evidence="3" id="KW-1185">Reference proteome</keyword>
<evidence type="ECO:0000313" key="3">
    <source>
        <dbReference type="Proteomes" id="UP001140949"/>
    </source>
</evidence>
<evidence type="ECO:0000256" key="1">
    <source>
        <dbReference type="SAM" id="MobiDB-lite"/>
    </source>
</evidence>
<organism evidence="2 3">
    <name type="scientific">Iris pallida</name>
    <name type="common">Sweet iris</name>
    <dbReference type="NCBI Taxonomy" id="29817"/>
    <lineage>
        <taxon>Eukaryota</taxon>
        <taxon>Viridiplantae</taxon>
        <taxon>Streptophyta</taxon>
        <taxon>Embryophyta</taxon>
        <taxon>Tracheophyta</taxon>
        <taxon>Spermatophyta</taxon>
        <taxon>Magnoliopsida</taxon>
        <taxon>Liliopsida</taxon>
        <taxon>Asparagales</taxon>
        <taxon>Iridaceae</taxon>
        <taxon>Iridoideae</taxon>
        <taxon>Irideae</taxon>
        <taxon>Iris</taxon>
    </lineage>
</organism>
<gene>
    <name evidence="2" type="ORF">M6B38_337165</name>
</gene>
<feature type="region of interest" description="Disordered" evidence="1">
    <location>
        <begin position="44"/>
        <end position="74"/>
    </location>
</feature>
<evidence type="ECO:0000313" key="2">
    <source>
        <dbReference type="EMBL" id="KAJ6833981.1"/>
    </source>
</evidence>
<comment type="caution">
    <text evidence="2">The sequence shown here is derived from an EMBL/GenBank/DDBJ whole genome shotgun (WGS) entry which is preliminary data.</text>
</comment>
<name>A0AAX6H066_IRIPA</name>
<dbReference type="EMBL" id="JANAVB010014796">
    <property type="protein sequence ID" value="KAJ6833981.1"/>
    <property type="molecule type" value="Genomic_DNA"/>
</dbReference>
<proteinExistence type="predicted"/>
<dbReference type="Proteomes" id="UP001140949">
    <property type="component" value="Unassembled WGS sequence"/>
</dbReference>